<reference evidence="3" key="2">
    <citation type="submission" date="2021-12" db="EMBL/GenBank/DDBJ databases">
        <title>Resequencing data analysis of finger millet.</title>
        <authorList>
            <person name="Hatakeyama M."/>
            <person name="Aluri S."/>
            <person name="Balachadran M.T."/>
            <person name="Sivarajan S.R."/>
            <person name="Poveda L."/>
            <person name="Shimizu-Inatsugi R."/>
            <person name="Schlapbach R."/>
            <person name="Sreeman S.M."/>
            <person name="Shimizu K.K."/>
        </authorList>
    </citation>
    <scope>NUCLEOTIDE SEQUENCE</scope>
</reference>
<feature type="transmembrane region" description="Helical" evidence="2">
    <location>
        <begin position="297"/>
        <end position="317"/>
    </location>
</feature>
<feature type="region of interest" description="Disordered" evidence="1">
    <location>
        <begin position="166"/>
        <end position="272"/>
    </location>
</feature>
<feature type="region of interest" description="Disordered" evidence="1">
    <location>
        <begin position="331"/>
        <end position="363"/>
    </location>
</feature>
<keyword evidence="2" id="KW-0472">Membrane</keyword>
<dbReference type="PANTHER" id="PTHR36004:SF1">
    <property type="entry name" value="AT-RICH INTERACTIVE DOMAIN PROTEIN"/>
    <property type="match status" value="1"/>
</dbReference>
<organism evidence="3 4">
    <name type="scientific">Eleusine coracana subsp. coracana</name>
    <dbReference type="NCBI Taxonomy" id="191504"/>
    <lineage>
        <taxon>Eukaryota</taxon>
        <taxon>Viridiplantae</taxon>
        <taxon>Streptophyta</taxon>
        <taxon>Embryophyta</taxon>
        <taxon>Tracheophyta</taxon>
        <taxon>Spermatophyta</taxon>
        <taxon>Magnoliopsida</taxon>
        <taxon>Liliopsida</taxon>
        <taxon>Poales</taxon>
        <taxon>Poaceae</taxon>
        <taxon>PACMAD clade</taxon>
        <taxon>Chloridoideae</taxon>
        <taxon>Cynodonteae</taxon>
        <taxon>Eleusininae</taxon>
        <taxon>Eleusine</taxon>
    </lineage>
</organism>
<gene>
    <name evidence="3" type="primary">ga13196</name>
    <name evidence="3" type="ORF">PR202_ga13196</name>
</gene>
<evidence type="ECO:0000256" key="1">
    <source>
        <dbReference type="SAM" id="MobiDB-lite"/>
    </source>
</evidence>
<evidence type="ECO:0000313" key="4">
    <source>
        <dbReference type="Proteomes" id="UP001054889"/>
    </source>
</evidence>
<evidence type="ECO:0000313" key="3">
    <source>
        <dbReference type="EMBL" id="GJM96369.1"/>
    </source>
</evidence>
<sequence>MTTSGPAPALLPSLPPLERQARDAATDSDKWSIPTPGTPLNKCVKWLQHGGDVLVLFETPSGFALFSFNGVKFFRPKAEENVWADFTVSSKAEHLISCPEEEVEVMFDNHRIKVLSELETRRLVSDAPQYKDMLDERSCLKVYKHILHASKVAIKALKVLSLSCLSSPPPRRSARPPSAAALSRPKRSCPSQVAGAPCTWRSRAGAASRPAHSGRLEERRGGKKRWRGGEAEERNGCAGARRARTRRGDWSREEPAEEGEPLGFEVSTEPMPELQDPDKPDFWEGPQWEPLGFFVQYMWAFGVVFGLVACGVAVATYNDGATDFRDTPAYKESLQSQEFPEESESSGADVFEGNPTEVAPALE</sequence>
<dbReference type="Proteomes" id="UP001054889">
    <property type="component" value="Unassembled WGS sequence"/>
</dbReference>
<dbReference type="PANTHER" id="PTHR36004">
    <property type="entry name" value="AT-RICH INTERACTIVE DOMAIN PROTEIN"/>
    <property type="match status" value="1"/>
</dbReference>
<comment type="caution">
    <text evidence="3">The sequence shown here is derived from an EMBL/GenBank/DDBJ whole genome shotgun (WGS) entry which is preliminary data.</text>
</comment>
<keyword evidence="4" id="KW-1185">Reference proteome</keyword>
<protein>
    <submittedName>
        <fullName evidence="3">Uncharacterized protein</fullName>
    </submittedName>
</protein>
<keyword evidence="2" id="KW-0812">Transmembrane</keyword>
<keyword evidence="2" id="KW-1133">Transmembrane helix</keyword>
<reference evidence="3" key="1">
    <citation type="journal article" date="2018" name="DNA Res.">
        <title>Multiple hybrid de novo genome assembly of finger millet, an orphan allotetraploid crop.</title>
        <authorList>
            <person name="Hatakeyama M."/>
            <person name="Aluri S."/>
            <person name="Balachadran M.T."/>
            <person name="Sivarajan S.R."/>
            <person name="Patrignani A."/>
            <person name="Gruter S."/>
            <person name="Poveda L."/>
            <person name="Shimizu-Inatsugi R."/>
            <person name="Baeten J."/>
            <person name="Francoijs K.J."/>
            <person name="Nataraja K.N."/>
            <person name="Reddy Y.A.N."/>
            <person name="Phadnis S."/>
            <person name="Ravikumar R.L."/>
            <person name="Schlapbach R."/>
            <person name="Sreeman S.M."/>
            <person name="Shimizu K.K."/>
        </authorList>
    </citation>
    <scope>NUCLEOTIDE SEQUENCE</scope>
</reference>
<name>A0AAV5CEA9_ELECO</name>
<proteinExistence type="predicted"/>
<evidence type="ECO:0000256" key="2">
    <source>
        <dbReference type="SAM" id="Phobius"/>
    </source>
</evidence>
<dbReference type="EMBL" id="BQKI01000006">
    <property type="protein sequence ID" value="GJM96369.1"/>
    <property type="molecule type" value="Genomic_DNA"/>
</dbReference>
<dbReference type="AlphaFoldDB" id="A0AAV5CEA9"/>
<accession>A0AAV5CEA9</accession>